<dbReference type="Proteomes" id="UP000489600">
    <property type="component" value="Unassembled WGS sequence"/>
</dbReference>
<dbReference type="SUPFAM" id="SSF101148">
    <property type="entry name" value="Plant invertase/pectin methylesterase inhibitor"/>
    <property type="match status" value="1"/>
</dbReference>
<dbReference type="EMBL" id="CABITT030000002">
    <property type="protein sequence ID" value="VVA94682.1"/>
    <property type="molecule type" value="Genomic_DNA"/>
</dbReference>
<dbReference type="InterPro" id="IPR035513">
    <property type="entry name" value="Invertase/methylesterase_inhib"/>
</dbReference>
<dbReference type="Gene3D" id="1.20.140.40">
    <property type="entry name" value="Invertase/pectin methylesterase inhibitor family protein"/>
    <property type="match status" value="1"/>
</dbReference>
<accession>A0A565AZ50</accession>
<evidence type="ECO:0000313" key="2">
    <source>
        <dbReference type="Proteomes" id="UP000489600"/>
    </source>
</evidence>
<comment type="caution">
    <text evidence="1">The sequence shown here is derived from an EMBL/GenBank/DDBJ whole genome shotgun (WGS) entry which is preliminary data.</text>
</comment>
<evidence type="ECO:0000313" key="1">
    <source>
        <dbReference type="EMBL" id="VVA94682.1"/>
    </source>
</evidence>
<sequence>MKALALNTIGQIKQAYKTKLSFKHALDECNFAYKVIVKDGLPEADEALPGNPKFAEDGVADCKTEASICEDGFSKGQSPLTSSNQRMEKISDIARAIVRMLL</sequence>
<protein>
    <recommendedName>
        <fullName evidence="3">Pectinesterase inhibitor domain-containing protein</fullName>
    </recommendedName>
</protein>
<proteinExistence type="predicted"/>
<evidence type="ECO:0008006" key="3">
    <source>
        <dbReference type="Google" id="ProtNLM"/>
    </source>
</evidence>
<dbReference type="NCBIfam" id="TIGR01614">
    <property type="entry name" value="PME_inhib"/>
    <property type="match status" value="1"/>
</dbReference>
<name>A0A565AZ50_9BRAS</name>
<organism evidence="1 2">
    <name type="scientific">Arabis nemorensis</name>
    <dbReference type="NCBI Taxonomy" id="586526"/>
    <lineage>
        <taxon>Eukaryota</taxon>
        <taxon>Viridiplantae</taxon>
        <taxon>Streptophyta</taxon>
        <taxon>Embryophyta</taxon>
        <taxon>Tracheophyta</taxon>
        <taxon>Spermatophyta</taxon>
        <taxon>Magnoliopsida</taxon>
        <taxon>eudicotyledons</taxon>
        <taxon>Gunneridae</taxon>
        <taxon>Pentapetalae</taxon>
        <taxon>rosids</taxon>
        <taxon>malvids</taxon>
        <taxon>Brassicales</taxon>
        <taxon>Brassicaceae</taxon>
        <taxon>Arabideae</taxon>
        <taxon>Arabis</taxon>
    </lineage>
</organism>
<dbReference type="OrthoDB" id="1918674at2759"/>
<keyword evidence="2" id="KW-1185">Reference proteome</keyword>
<dbReference type="GO" id="GO:0004857">
    <property type="term" value="F:enzyme inhibitor activity"/>
    <property type="evidence" value="ECO:0007669"/>
    <property type="project" value="InterPro"/>
</dbReference>
<gene>
    <name evidence="1" type="ORF">ANE_LOCUS5127</name>
</gene>
<dbReference type="AlphaFoldDB" id="A0A565AZ50"/>
<dbReference type="InterPro" id="IPR006501">
    <property type="entry name" value="Pectinesterase_inhib_dom"/>
</dbReference>
<reference evidence="1" key="1">
    <citation type="submission" date="2019-07" db="EMBL/GenBank/DDBJ databases">
        <authorList>
            <person name="Dittberner H."/>
        </authorList>
    </citation>
    <scope>NUCLEOTIDE SEQUENCE [LARGE SCALE GENOMIC DNA]</scope>
</reference>